<accession>A0A8J5U087</accession>
<comment type="caution">
    <text evidence="2">The sequence shown here is derived from an EMBL/GenBank/DDBJ whole genome shotgun (WGS) entry which is preliminary data.</text>
</comment>
<organism evidence="2 3">
    <name type="scientific">Fusarium oxysporum f. sp. raphani</name>
    <dbReference type="NCBI Taxonomy" id="96318"/>
    <lineage>
        <taxon>Eukaryota</taxon>
        <taxon>Fungi</taxon>
        <taxon>Dikarya</taxon>
        <taxon>Ascomycota</taxon>
        <taxon>Pezizomycotina</taxon>
        <taxon>Sordariomycetes</taxon>
        <taxon>Hypocreomycetidae</taxon>
        <taxon>Hypocreales</taxon>
        <taxon>Nectriaceae</taxon>
        <taxon>Fusarium</taxon>
        <taxon>Fusarium oxysporum species complex</taxon>
    </lineage>
</organism>
<dbReference type="AlphaFoldDB" id="A0A8J5U087"/>
<protein>
    <submittedName>
        <fullName evidence="2">Uncharacterized protein</fullName>
    </submittedName>
</protein>
<evidence type="ECO:0000256" key="1">
    <source>
        <dbReference type="SAM" id="MobiDB-lite"/>
    </source>
</evidence>
<dbReference type="Proteomes" id="UP000693942">
    <property type="component" value="Unassembled WGS sequence"/>
</dbReference>
<sequence>MGKKRKSHSEDDPGLGGYKLPGVTSDLTLPKSGPRSSSVDAEHDTDGIQELDTSDTLAPDPNFDETVLPGTTTGSLDDEMGAPMANEDTTSGDLDPFLDLTGVELASDLQFISDFRLQGGEPADRIDLLCHLRDGRCGWLPENLVQTQDNPVVHTFWESRESTPGRPHHAVDRKVLRVILQQRKKKRNTRKCCFVQMVGFPYFSPRLQKFLVDLKEIHDAQFELDLPLQYISLVEAKQRYPDVLTESRKMTAPGQSERVLVMIFSHRKNTSGGTHYEFFCLWEKEPGSWVKEEDLQLIHNSAVLTYWRSSPGIREKQSTEKPRVRDKYLKILGHVLEQGKTLLEVQLVGRSECQDDIEKVEAQKLCKVWTKPTKAYLEQNNLQI</sequence>
<name>A0A8J5U087_FUSOX</name>
<feature type="region of interest" description="Disordered" evidence="1">
    <location>
        <begin position="1"/>
        <end position="93"/>
    </location>
</feature>
<dbReference type="EMBL" id="JAELUR010000018">
    <property type="protein sequence ID" value="KAG7420649.1"/>
    <property type="molecule type" value="Genomic_DNA"/>
</dbReference>
<proteinExistence type="predicted"/>
<evidence type="ECO:0000313" key="2">
    <source>
        <dbReference type="EMBL" id="KAG7420649.1"/>
    </source>
</evidence>
<reference evidence="2" key="1">
    <citation type="submission" date="2021-04" db="EMBL/GenBank/DDBJ databases">
        <title>First draft genome resource for Brassicaceae pathogens Fusarium oxysporum f. sp. raphani and Fusarium oxysporum f. sp. rapae.</title>
        <authorList>
            <person name="Asai S."/>
        </authorList>
    </citation>
    <scope>NUCLEOTIDE SEQUENCE</scope>
    <source>
        <strain evidence="2">Tf1262</strain>
    </source>
</reference>
<evidence type="ECO:0000313" key="3">
    <source>
        <dbReference type="Proteomes" id="UP000693942"/>
    </source>
</evidence>
<gene>
    <name evidence="2" type="ORF">Forpi1262_v016303</name>
</gene>